<dbReference type="RefSeq" id="WP_086599098.1">
    <property type="nucleotide sequence ID" value="NZ_NGFN01000005.1"/>
</dbReference>
<dbReference type="GO" id="GO:0002161">
    <property type="term" value="F:aminoacyl-tRNA deacylase activity"/>
    <property type="evidence" value="ECO:0007669"/>
    <property type="project" value="InterPro"/>
</dbReference>
<dbReference type="Gene3D" id="3.40.50.620">
    <property type="entry name" value="HUPs"/>
    <property type="match status" value="2"/>
</dbReference>
<evidence type="ECO:0000313" key="12">
    <source>
        <dbReference type="EMBL" id="OUD04900.1"/>
    </source>
</evidence>
<keyword evidence="6 10" id="KW-0648">Protein biosynthesis</keyword>
<evidence type="ECO:0000256" key="9">
    <source>
        <dbReference type="ARBA" id="ARBA00047552"/>
    </source>
</evidence>
<dbReference type="EMBL" id="NGFN01000005">
    <property type="protein sequence ID" value="OUD04900.1"/>
    <property type="molecule type" value="Genomic_DNA"/>
</dbReference>
<keyword evidence="7 10" id="KW-0030">Aminoacyl-tRNA synthetase</keyword>
<evidence type="ECO:0000256" key="6">
    <source>
        <dbReference type="ARBA" id="ARBA00022917"/>
    </source>
</evidence>
<dbReference type="SUPFAM" id="SSF52374">
    <property type="entry name" value="Nucleotidylyl transferase"/>
    <property type="match status" value="1"/>
</dbReference>
<evidence type="ECO:0000256" key="7">
    <source>
        <dbReference type="ARBA" id="ARBA00023146"/>
    </source>
</evidence>
<dbReference type="InterPro" id="IPR009008">
    <property type="entry name" value="Val/Leu/Ile-tRNA-synth_edit"/>
</dbReference>
<dbReference type="GO" id="GO:0004832">
    <property type="term" value="F:valine-tRNA ligase activity"/>
    <property type="evidence" value="ECO:0007669"/>
    <property type="project" value="UniProtKB-EC"/>
</dbReference>
<evidence type="ECO:0000256" key="3">
    <source>
        <dbReference type="ARBA" id="ARBA00022598"/>
    </source>
</evidence>
<dbReference type="EC" id="6.1.1.9" evidence="1"/>
<keyword evidence="3 10" id="KW-0436">Ligase</keyword>
<dbReference type="PANTHER" id="PTHR11946">
    <property type="entry name" value="VALYL-TRNA SYNTHETASES"/>
    <property type="match status" value="1"/>
</dbReference>
<evidence type="ECO:0000313" key="13">
    <source>
        <dbReference type="Proteomes" id="UP000195105"/>
    </source>
</evidence>
<dbReference type="PRINTS" id="PR00986">
    <property type="entry name" value="TRNASYNTHVAL"/>
</dbReference>
<evidence type="ECO:0000256" key="10">
    <source>
        <dbReference type="RuleBase" id="RU363035"/>
    </source>
</evidence>
<dbReference type="InterPro" id="IPR009080">
    <property type="entry name" value="tRNAsynth_Ia_anticodon-bd"/>
</dbReference>
<sequence>MTSDERRWVVPMPPPNVTGTLHLGHALTLSVQDALVRSARLDGTDVLYVPGTDHAGLGTYAAVRRDETFRPDLPVAERTRAWADHYRKVIVGQFHALGLDCDWDTELHTLSPAYRELVDGTFVRLAEAGLLHRSARVMPWCPSCRSTVPDVEHSVGTERVPLALLAVRPHGRPLVVELAAAEELWGAVALAVPEGHPAAGGTAVLPATGRELPVLAAATGAPRPVVPAHRQQDLELAEAHGLPWTGILDADGRSLVPDLPGLSRQELRRATVERFGLRTVTRQCAVERCGVCGSELMARLHHQWYLRLAPLMAPVRTALDNGDLVIRPSSVEREARHWLDSARDWCISRQIRWGQPIPAVVCGDCAYWTLPPAGSGSCPDCGGALRAETDVFDTWFNSAHWPIAVSGWPAATARSRYPAAVMTSGRDILFFWFIRLLAIGTFVTGSPPTRECWLHGLVVDEHGQKMSKSRGNGVTLDDALAEHGRDVLRAALLSACRDAEDIRIRQDIFTQQAVVRRRAADLAELVARTPESASRPTAADELEHYARQAARSTRAAVRRHLQERHFDRAVEAVTAFGTRVLGRYATVRAKADGAGVTPQLLLDLAAVYEPFMPDTAAGLRKAAATRSAADWLPDEQLAAAVRAVVATVEEAERLRGVAGIPVGVPVTVESTDTAVARLLATRWFGHLSEVALVPGPPPDGAFAVRVPGAPGLRLWLPAALSAPVHDDVRRRLRKLARERRRLAHRLDQVRHGRTSGVSRERLAGRLARAEEATHELRGVMAAVADRPQPGGRG</sequence>
<comment type="catalytic activity">
    <reaction evidence="9">
        <text>tRNA(Val) + L-valine + ATP = L-valyl-tRNA(Val) + AMP + diphosphate</text>
        <dbReference type="Rhea" id="RHEA:10704"/>
        <dbReference type="Rhea" id="RHEA-COMP:9672"/>
        <dbReference type="Rhea" id="RHEA-COMP:9708"/>
        <dbReference type="ChEBI" id="CHEBI:30616"/>
        <dbReference type="ChEBI" id="CHEBI:33019"/>
        <dbReference type="ChEBI" id="CHEBI:57762"/>
        <dbReference type="ChEBI" id="CHEBI:78442"/>
        <dbReference type="ChEBI" id="CHEBI:78537"/>
        <dbReference type="ChEBI" id="CHEBI:456215"/>
        <dbReference type="EC" id="6.1.1.9"/>
    </reaction>
</comment>
<dbReference type="InterPro" id="IPR014729">
    <property type="entry name" value="Rossmann-like_a/b/a_fold"/>
</dbReference>
<dbReference type="GO" id="GO:0006438">
    <property type="term" value="P:valyl-tRNA aminoacylation"/>
    <property type="evidence" value="ECO:0007669"/>
    <property type="project" value="InterPro"/>
</dbReference>
<dbReference type="GO" id="GO:0005829">
    <property type="term" value="C:cytosol"/>
    <property type="evidence" value="ECO:0007669"/>
    <property type="project" value="TreeGrafter"/>
</dbReference>
<dbReference type="SUPFAM" id="SSF47323">
    <property type="entry name" value="Anticodon-binding domain of a subclass of class I aminoacyl-tRNA synthetases"/>
    <property type="match status" value="1"/>
</dbReference>
<keyword evidence="2" id="KW-0963">Cytoplasm</keyword>
<gene>
    <name evidence="12" type="ORF">CA983_01875</name>
</gene>
<protein>
    <recommendedName>
        <fullName evidence="1">valine--tRNA ligase</fullName>
        <ecNumber evidence="1">6.1.1.9</ecNumber>
    </recommendedName>
    <alternativeName>
        <fullName evidence="8">Valyl-tRNA synthetase</fullName>
    </alternativeName>
</protein>
<keyword evidence="13" id="KW-1185">Reference proteome</keyword>
<dbReference type="AlphaFoldDB" id="A0A243SCW7"/>
<evidence type="ECO:0000256" key="8">
    <source>
        <dbReference type="ARBA" id="ARBA00029936"/>
    </source>
</evidence>
<dbReference type="InterPro" id="IPR001412">
    <property type="entry name" value="aa-tRNA-synth_I_CS"/>
</dbReference>
<dbReference type="SUPFAM" id="SSF50677">
    <property type="entry name" value="ValRS/IleRS/LeuRS editing domain"/>
    <property type="match status" value="1"/>
</dbReference>
<keyword evidence="5 10" id="KW-0067">ATP-binding</keyword>
<evidence type="ECO:0000256" key="2">
    <source>
        <dbReference type="ARBA" id="ARBA00022490"/>
    </source>
</evidence>
<dbReference type="PROSITE" id="PS00178">
    <property type="entry name" value="AA_TRNA_LIGASE_I"/>
    <property type="match status" value="1"/>
</dbReference>
<evidence type="ECO:0000256" key="1">
    <source>
        <dbReference type="ARBA" id="ARBA00013169"/>
    </source>
</evidence>
<name>A0A243SCW7_9ACTN</name>
<dbReference type="Pfam" id="PF00133">
    <property type="entry name" value="tRNA-synt_1"/>
    <property type="match status" value="2"/>
</dbReference>
<evidence type="ECO:0000256" key="5">
    <source>
        <dbReference type="ARBA" id="ARBA00022840"/>
    </source>
</evidence>
<feature type="domain" description="Aminoacyl-tRNA synthetase class Ia" evidence="11">
    <location>
        <begin position="383"/>
        <end position="503"/>
    </location>
</feature>
<evidence type="ECO:0000259" key="11">
    <source>
        <dbReference type="Pfam" id="PF00133"/>
    </source>
</evidence>
<reference evidence="12 13" key="1">
    <citation type="submission" date="2017-05" db="EMBL/GenBank/DDBJ databases">
        <title>Biotechnological potential of actinobacteria isolated from South African environments.</title>
        <authorList>
            <person name="Le Roes-Hill M."/>
            <person name="Prins A."/>
            <person name="Durrell K.A."/>
        </authorList>
    </citation>
    <scope>NUCLEOTIDE SEQUENCE [LARGE SCALE GENOMIC DNA]</scope>
    <source>
        <strain evidence="12 13">HMC13</strain>
    </source>
</reference>
<proteinExistence type="inferred from homology"/>
<dbReference type="Proteomes" id="UP000195105">
    <property type="component" value="Unassembled WGS sequence"/>
</dbReference>
<dbReference type="InterPro" id="IPR002303">
    <property type="entry name" value="Valyl-tRNA_ligase"/>
</dbReference>
<dbReference type="Gene3D" id="1.10.730.10">
    <property type="entry name" value="Isoleucyl-tRNA Synthetase, Domain 1"/>
    <property type="match status" value="1"/>
</dbReference>
<keyword evidence="4 10" id="KW-0547">Nucleotide-binding</keyword>
<organism evidence="12 13">
    <name type="scientific">Streptomyces swartbergensis</name>
    <dbReference type="NCBI Taxonomy" id="487165"/>
    <lineage>
        <taxon>Bacteria</taxon>
        <taxon>Bacillati</taxon>
        <taxon>Actinomycetota</taxon>
        <taxon>Actinomycetes</taxon>
        <taxon>Kitasatosporales</taxon>
        <taxon>Streptomycetaceae</taxon>
        <taxon>Streptomyces</taxon>
    </lineage>
</organism>
<dbReference type="InterPro" id="IPR002300">
    <property type="entry name" value="aa-tRNA-synth_Ia"/>
</dbReference>
<accession>A0A243SCW7</accession>
<dbReference type="PANTHER" id="PTHR11946:SF93">
    <property type="entry name" value="VALINE--TRNA LIGASE, CHLOROPLASTIC_MITOCHONDRIAL 2"/>
    <property type="match status" value="1"/>
</dbReference>
<comment type="caution">
    <text evidence="12">The sequence shown here is derived from an EMBL/GenBank/DDBJ whole genome shotgun (WGS) entry which is preliminary data.</text>
</comment>
<evidence type="ECO:0000256" key="4">
    <source>
        <dbReference type="ARBA" id="ARBA00022741"/>
    </source>
</evidence>
<feature type="domain" description="Aminoacyl-tRNA synthetase class Ia" evidence="11">
    <location>
        <begin position="4"/>
        <end position="361"/>
    </location>
</feature>
<dbReference type="GO" id="GO:0005524">
    <property type="term" value="F:ATP binding"/>
    <property type="evidence" value="ECO:0007669"/>
    <property type="project" value="UniProtKB-KW"/>
</dbReference>
<comment type="similarity">
    <text evidence="10">Belongs to the class-I aminoacyl-tRNA synthetase family.</text>
</comment>